<gene>
    <name evidence="2" type="ORF">H1R13_09890</name>
</gene>
<name>A0A7X1LPW0_9ACTN</name>
<sequence>MNRTALGLAVGAGYLVGRTRKLKAAVAVGSLVAGKKLNLSPRAVAELVNRQLKDNPQVKELGDQLRQDLRGAGKAASGAMVERQMTALADRLHDRTSRVRDQLSGAVPAGGGKGAEDRGDDNGGSGESGKKGRSGANQDEYEDREGREAEEEAESEEDGEPGARGPGKKATAKKAAKKAPSLGPAKKAAKKATAQQAPAKKAAKKAPAGKTAAKKTAGRDAAAKKTTEAGGAARAARSRLPKGGGDR</sequence>
<accession>A0A7X1LPW0</accession>
<reference evidence="2 3" key="1">
    <citation type="submission" date="2020-08" db="EMBL/GenBank/DDBJ databases">
        <title>Whole-Genome Sequence of French Clinical Streptomyces mexicanus Strain Q0842.</title>
        <authorList>
            <person name="Boxberger M."/>
            <person name="La Scola B."/>
        </authorList>
    </citation>
    <scope>NUCLEOTIDE SEQUENCE [LARGE SCALE GENOMIC DNA]</scope>
    <source>
        <strain evidence="2 3">Marseille-Q0842</strain>
    </source>
</reference>
<feature type="compositionally biased region" description="Basic and acidic residues" evidence="1">
    <location>
        <begin position="217"/>
        <end position="227"/>
    </location>
</feature>
<feature type="compositionally biased region" description="Low complexity" evidence="1">
    <location>
        <begin position="178"/>
        <end position="215"/>
    </location>
</feature>
<dbReference type="Proteomes" id="UP000517694">
    <property type="component" value="Unassembled WGS sequence"/>
</dbReference>
<feature type="compositionally biased region" description="Acidic residues" evidence="1">
    <location>
        <begin position="139"/>
        <end position="160"/>
    </location>
</feature>
<keyword evidence="3" id="KW-1185">Reference proteome</keyword>
<organism evidence="2 3">
    <name type="scientific">Streptomyces mexicanus</name>
    <dbReference type="NCBI Taxonomy" id="178566"/>
    <lineage>
        <taxon>Bacteria</taxon>
        <taxon>Bacillati</taxon>
        <taxon>Actinomycetota</taxon>
        <taxon>Actinomycetes</taxon>
        <taxon>Kitasatosporales</taxon>
        <taxon>Streptomycetaceae</taxon>
        <taxon>Streptomyces</taxon>
    </lineage>
</organism>
<proteinExistence type="predicted"/>
<dbReference type="AlphaFoldDB" id="A0A7X1LPW0"/>
<comment type="caution">
    <text evidence="2">The sequence shown here is derived from an EMBL/GenBank/DDBJ whole genome shotgun (WGS) entry which is preliminary data.</text>
</comment>
<protein>
    <submittedName>
        <fullName evidence="2">PE-PGRS family protein</fullName>
    </submittedName>
</protein>
<dbReference type="RefSeq" id="WP_185947164.1">
    <property type="nucleotide sequence ID" value="NZ_JACMHY010000003.1"/>
</dbReference>
<feature type="compositionally biased region" description="Basic residues" evidence="1">
    <location>
        <begin position="166"/>
        <end position="177"/>
    </location>
</feature>
<evidence type="ECO:0000313" key="2">
    <source>
        <dbReference type="EMBL" id="MBC2865298.1"/>
    </source>
</evidence>
<feature type="compositionally biased region" description="Basic and acidic residues" evidence="1">
    <location>
        <begin position="92"/>
        <end position="101"/>
    </location>
</feature>
<feature type="region of interest" description="Disordered" evidence="1">
    <location>
        <begin position="92"/>
        <end position="247"/>
    </location>
</feature>
<evidence type="ECO:0000256" key="1">
    <source>
        <dbReference type="SAM" id="MobiDB-lite"/>
    </source>
</evidence>
<evidence type="ECO:0000313" key="3">
    <source>
        <dbReference type="Proteomes" id="UP000517694"/>
    </source>
</evidence>
<dbReference type="EMBL" id="JACMHY010000003">
    <property type="protein sequence ID" value="MBC2865298.1"/>
    <property type="molecule type" value="Genomic_DNA"/>
</dbReference>